<dbReference type="SUPFAM" id="SSF49777">
    <property type="entry name" value="PEBP-like"/>
    <property type="match status" value="2"/>
</dbReference>
<sequence length="453" mass="50837">MLSLLFLIGIHGTIGHTVHNKECTCIGNYLKVENTNLSVSEAFEKYDITPKYLPVPPKYLLEGKLVSADVKLGNFVPPIRTADPEIKYSKGKNYVNYTIFIIDIDGPGCDPYKGYLVSLVINVPKSENNLILSGDSIVPVSPPMVKLGSGIHRTVGLLYEQEEWINPDNVELFELARTRNINLWTFTKKYHLVDLVAGNFYRTELDYCADWKKEDLNDDLVFKVTVYSFNCQNGILKSKKSCESVPEAFRNLNITPNYVEVAPKDILEVDYSTAKVNLGNFIPPLRLVDAKTISYNKGKKRGYYTLLSIDFDGESNGKIITLLMNIRNVENIVPTSGDVIVLFTPPLPALGSGVHRHGKLLYEQKGHIDAYQLDLLKLSRYPVIPNLTQFTKTYHLGNPVAGNVYITELRHCDGSDECSNKDGSVKQCERLCKILSNCDSDQIDKMQCGAHDN</sequence>
<proteinExistence type="predicted"/>
<reference evidence="2" key="1">
    <citation type="submission" date="2022-05" db="EMBL/GenBank/DDBJ databases">
        <authorList>
            <person name="Okamura Y."/>
        </authorList>
    </citation>
    <scope>NUCLEOTIDE SEQUENCE</scope>
</reference>
<evidence type="ECO:0000313" key="3">
    <source>
        <dbReference type="Proteomes" id="UP001152562"/>
    </source>
</evidence>
<evidence type="ECO:0000256" key="1">
    <source>
        <dbReference type="SAM" id="SignalP"/>
    </source>
</evidence>
<dbReference type="Gene3D" id="3.90.280.10">
    <property type="entry name" value="PEBP-like"/>
    <property type="match status" value="2"/>
</dbReference>
<dbReference type="InterPro" id="IPR035810">
    <property type="entry name" value="PEBP_euk"/>
</dbReference>
<dbReference type="PANTHER" id="PTHR11362">
    <property type="entry name" value="PHOSPHATIDYLETHANOLAMINE-BINDING PROTEIN"/>
    <property type="match status" value="1"/>
</dbReference>
<dbReference type="InterPro" id="IPR036610">
    <property type="entry name" value="PEBP-like_sf"/>
</dbReference>
<keyword evidence="1" id="KW-0732">Signal</keyword>
<feature type="signal peptide" evidence="1">
    <location>
        <begin position="1"/>
        <end position="15"/>
    </location>
</feature>
<evidence type="ECO:0000313" key="2">
    <source>
        <dbReference type="EMBL" id="CAH4027974.1"/>
    </source>
</evidence>
<dbReference type="Proteomes" id="UP001152562">
    <property type="component" value="Unassembled WGS sequence"/>
</dbReference>
<name>A0A9P0TD01_PIEBR</name>
<comment type="caution">
    <text evidence="2">The sequence shown here is derived from an EMBL/GenBank/DDBJ whole genome shotgun (WGS) entry which is preliminary data.</text>
</comment>
<accession>A0A9P0TD01</accession>
<keyword evidence="3" id="KW-1185">Reference proteome</keyword>
<protein>
    <submittedName>
        <fullName evidence="2">Uncharacterized protein</fullName>
    </submittedName>
</protein>
<dbReference type="EMBL" id="CALOZG010000005">
    <property type="protein sequence ID" value="CAH4027974.1"/>
    <property type="molecule type" value="Genomic_DNA"/>
</dbReference>
<organism evidence="2 3">
    <name type="scientific">Pieris brassicae</name>
    <name type="common">White butterfly</name>
    <name type="synonym">Large white butterfly</name>
    <dbReference type="NCBI Taxonomy" id="7116"/>
    <lineage>
        <taxon>Eukaryota</taxon>
        <taxon>Metazoa</taxon>
        <taxon>Ecdysozoa</taxon>
        <taxon>Arthropoda</taxon>
        <taxon>Hexapoda</taxon>
        <taxon>Insecta</taxon>
        <taxon>Pterygota</taxon>
        <taxon>Neoptera</taxon>
        <taxon>Endopterygota</taxon>
        <taxon>Lepidoptera</taxon>
        <taxon>Glossata</taxon>
        <taxon>Ditrysia</taxon>
        <taxon>Papilionoidea</taxon>
        <taxon>Pieridae</taxon>
        <taxon>Pierinae</taxon>
        <taxon>Pieris</taxon>
    </lineage>
</organism>
<dbReference type="AlphaFoldDB" id="A0A9P0TD01"/>
<feature type="chain" id="PRO_5040261687" evidence="1">
    <location>
        <begin position="16"/>
        <end position="453"/>
    </location>
</feature>
<gene>
    <name evidence="2" type="ORF">PIBRA_LOCUS4982</name>
</gene>
<dbReference type="PANTHER" id="PTHR11362:SF82">
    <property type="entry name" value="PHOSPHATIDYLETHANOLAMINE-BINDING PROTEIN 4"/>
    <property type="match status" value="1"/>
</dbReference>